<keyword evidence="2" id="KW-1185">Reference proteome</keyword>
<dbReference type="InterPro" id="IPR042258">
    <property type="entry name" value="DGOK_N"/>
</dbReference>
<dbReference type="InterPro" id="IPR007729">
    <property type="entry name" value="DGOK"/>
</dbReference>
<dbReference type="CDD" id="cd24012">
    <property type="entry name" value="ASKHA_NBD_KDGal-kinase"/>
    <property type="match status" value="1"/>
</dbReference>
<name>A0ABU9F482_9ENTR</name>
<reference evidence="1 2" key="1">
    <citation type="submission" date="2024-04" db="EMBL/GenBank/DDBJ databases">
        <title>Two novel Raoultella species associated with bleeding cankers of broadleaf hosts, Raoultella scottia sp. nov. and Raoultella lignicola sp. nov.</title>
        <authorList>
            <person name="Brady C.L."/>
        </authorList>
    </citation>
    <scope>NUCLEOTIDE SEQUENCE [LARGE SCALE GENOMIC DNA]</scope>
    <source>
        <strain evidence="1 2">TW_WC1a.1</strain>
    </source>
</reference>
<accession>A0ABU9F482</accession>
<dbReference type="Gene3D" id="3.30.420.310">
    <property type="entry name" value="2-keto-3-deoxy-galactonokinase, C-terminal domain"/>
    <property type="match status" value="1"/>
</dbReference>
<evidence type="ECO:0000313" key="1">
    <source>
        <dbReference type="EMBL" id="MEL0551180.1"/>
    </source>
</evidence>
<sequence length="290" mass="31127">MHSYIAVDWGSTQLRGWLIRDGKCVETLQHPLGIARLNGQTPEAVFHQYLAPWRGDAALPVVMAGMVGSDAGWQSVPYLACPAALDAPGRELTAVADRVWIVPGLKVERDGDCNVMRGEETQLLGASQIAPAECYVMPGTHCKWVQVEAGVVRHFSTAMTGELHHLLLSQSLIGKQLPDQQPDEAALTLGLEKGMAMPSLVANLFGARAARVLGILPPTSVSDYLSGLLIGSEVATFSERYRATQVTLVGEPALSGRYRQALAARGVTVNCCPGDEAFLRGIARIMNEQA</sequence>
<comment type="caution">
    <text evidence="1">The sequence shown here is derived from an EMBL/GenBank/DDBJ whole genome shotgun (WGS) entry which is preliminary data.</text>
</comment>
<dbReference type="Gene3D" id="3.30.420.300">
    <property type="entry name" value="2-keto-3-deoxy-galactonokinase, substrate binding domain"/>
    <property type="match status" value="1"/>
</dbReference>
<dbReference type="RefSeq" id="WP_123757632.1">
    <property type="nucleotide sequence ID" value="NZ_JARXNK020000099.1"/>
</dbReference>
<protein>
    <submittedName>
        <fullName evidence="1">2-dehydro-3-deoxygalactonokinase</fullName>
    </submittedName>
</protein>
<organism evidence="1 2">
    <name type="scientific">Raoultella lignicola</name>
    <dbReference type="NCBI Taxonomy" id="3040939"/>
    <lineage>
        <taxon>Bacteria</taxon>
        <taxon>Pseudomonadati</taxon>
        <taxon>Pseudomonadota</taxon>
        <taxon>Gammaproteobacteria</taxon>
        <taxon>Enterobacterales</taxon>
        <taxon>Enterobacteriaceae</taxon>
        <taxon>Klebsiella/Raoultella group</taxon>
        <taxon>Raoultella</taxon>
    </lineage>
</organism>
<dbReference type="Pfam" id="PF05035">
    <property type="entry name" value="DGOK"/>
    <property type="match status" value="1"/>
</dbReference>
<dbReference type="Proteomes" id="UP001312893">
    <property type="component" value="Unassembled WGS sequence"/>
</dbReference>
<evidence type="ECO:0000313" key="2">
    <source>
        <dbReference type="Proteomes" id="UP001312893"/>
    </source>
</evidence>
<gene>
    <name evidence="1" type="ORF">QFI96_005605</name>
</gene>
<dbReference type="EMBL" id="JARXNK020000099">
    <property type="protein sequence ID" value="MEL0551180.1"/>
    <property type="molecule type" value="Genomic_DNA"/>
</dbReference>
<dbReference type="InterPro" id="IPR042257">
    <property type="entry name" value="DGOK_C"/>
</dbReference>
<proteinExistence type="predicted"/>